<reference evidence="1 2" key="1">
    <citation type="journal article" date="2018" name="Front. Plant Sci.">
        <title>Red Clover (Trifolium pratense) and Zigzag Clover (T. medium) - A Picture of Genomic Similarities and Differences.</title>
        <authorList>
            <person name="Dluhosova J."/>
            <person name="Istvanek J."/>
            <person name="Nedelnik J."/>
            <person name="Repkova J."/>
        </authorList>
    </citation>
    <scope>NUCLEOTIDE SEQUENCE [LARGE SCALE GENOMIC DNA]</scope>
    <source>
        <strain evidence="2">cv. 10/8</strain>
        <tissue evidence="1">Leaf</tissue>
    </source>
</reference>
<keyword evidence="2" id="KW-1185">Reference proteome</keyword>
<accession>A0A392UBG9</accession>
<proteinExistence type="predicted"/>
<evidence type="ECO:0000313" key="1">
    <source>
        <dbReference type="EMBL" id="MCI69766.1"/>
    </source>
</evidence>
<name>A0A392UBG9_9FABA</name>
<organism evidence="1 2">
    <name type="scientific">Trifolium medium</name>
    <dbReference type="NCBI Taxonomy" id="97028"/>
    <lineage>
        <taxon>Eukaryota</taxon>
        <taxon>Viridiplantae</taxon>
        <taxon>Streptophyta</taxon>
        <taxon>Embryophyta</taxon>
        <taxon>Tracheophyta</taxon>
        <taxon>Spermatophyta</taxon>
        <taxon>Magnoliopsida</taxon>
        <taxon>eudicotyledons</taxon>
        <taxon>Gunneridae</taxon>
        <taxon>Pentapetalae</taxon>
        <taxon>rosids</taxon>
        <taxon>fabids</taxon>
        <taxon>Fabales</taxon>
        <taxon>Fabaceae</taxon>
        <taxon>Papilionoideae</taxon>
        <taxon>50 kb inversion clade</taxon>
        <taxon>NPAAA clade</taxon>
        <taxon>Hologalegina</taxon>
        <taxon>IRL clade</taxon>
        <taxon>Trifolieae</taxon>
        <taxon>Trifolium</taxon>
    </lineage>
</organism>
<sequence>MHETKPDEAFAILIKARGSSSSTASDSYVSAKVKLDVLIFKFVRDYIQEDALKS</sequence>
<evidence type="ECO:0000313" key="2">
    <source>
        <dbReference type="Proteomes" id="UP000265520"/>
    </source>
</evidence>
<comment type="caution">
    <text evidence="1">The sequence shown here is derived from an EMBL/GenBank/DDBJ whole genome shotgun (WGS) entry which is preliminary data.</text>
</comment>
<dbReference type="Proteomes" id="UP000265520">
    <property type="component" value="Unassembled WGS sequence"/>
</dbReference>
<dbReference type="EMBL" id="LXQA010762644">
    <property type="protein sequence ID" value="MCI69766.1"/>
    <property type="molecule type" value="Genomic_DNA"/>
</dbReference>
<dbReference type="AlphaFoldDB" id="A0A392UBG9"/>
<protein>
    <submittedName>
        <fullName evidence="1">Uncharacterized protein</fullName>
    </submittedName>
</protein>